<evidence type="ECO:0000313" key="1">
    <source>
        <dbReference type="EMBL" id="MDD9326757.1"/>
    </source>
</evidence>
<reference evidence="2" key="2">
    <citation type="submission" date="2024-02" db="EMBL/GenBank/DDBJ databases">
        <title>Neisseria leonii sp. nov.</title>
        <authorList>
            <person name="Boutroux M."/>
            <person name="Favre-Rochex S."/>
            <person name="Gorgette O."/>
            <person name="Touak G."/>
            <person name="Muhle E."/>
            <person name="Chesneau O."/>
            <person name="Clermont D."/>
            <person name="Rahi P."/>
        </authorList>
    </citation>
    <scope>NUCLEOTIDE SEQUENCE</scope>
    <source>
        <strain evidence="2">51.81</strain>
    </source>
</reference>
<dbReference type="AlphaFoldDB" id="A0A9X4ID27"/>
<protein>
    <recommendedName>
        <fullName evidence="4">Phage associated protein</fullName>
    </recommendedName>
</protein>
<dbReference type="EMBL" id="JAPQFL010000001">
    <property type="protein sequence ID" value="MDD9326757.1"/>
    <property type="molecule type" value="Genomic_DNA"/>
</dbReference>
<evidence type="ECO:0000313" key="3">
    <source>
        <dbReference type="Proteomes" id="UP001149607"/>
    </source>
</evidence>
<dbReference type="EMBL" id="CP146598">
    <property type="protein sequence ID" value="WWY03179.1"/>
    <property type="molecule type" value="Genomic_DNA"/>
</dbReference>
<dbReference type="Proteomes" id="UP001149607">
    <property type="component" value="Chromosome"/>
</dbReference>
<proteinExistence type="predicted"/>
<dbReference type="RefSeq" id="WP_274584105.1">
    <property type="nucleotide sequence ID" value="NZ_CP146598.1"/>
</dbReference>
<evidence type="ECO:0008006" key="4">
    <source>
        <dbReference type="Google" id="ProtNLM"/>
    </source>
</evidence>
<organism evidence="1">
    <name type="scientific">Neisseria leonii</name>
    <dbReference type="NCBI Taxonomy" id="2995413"/>
    <lineage>
        <taxon>Bacteria</taxon>
        <taxon>Pseudomonadati</taxon>
        <taxon>Pseudomonadota</taxon>
        <taxon>Betaproteobacteria</taxon>
        <taxon>Neisseriales</taxon>
        <taxon>Neisseriaceae</taxon>
        <taxon>Neisseria</taxon>
    </lineage>
</organism>
<keyword evidence="3" id="KW-1185">Reference proteome</keyword>
<gene>
    <name evidence="1" type="ORF">ORY91_000125</name>
    <name evidence="2" type="ORF">V9W64_10935</name>
</gene>
<reference evidence="1" key="1">
    <citation type="submission" date="2022-10" db="EMBL/GenBank/DDBJ databases">
        <authorList>
            <person name="Boutroux M."/>
        </authorList>
    </citation>
    <scope>NUCLEOTIDE SEQUENCE</scope>
    <source>
        <strain evidence="1">51.81</strain>
    </source>
</reference>
<evidence type="ECO:0000313" key="2">
    <source>
        <dbReference type="EMBL" id="WWY03179.1"/>
    </source>
</evidence>
<sequence length="115" mass="12442">MAKAETRIIGIEYEVEDDRTGAVAAFHVLEYVQIDYKYGRVSATVNGYASRRAYEADKVPLKSYSASYAGLPENAGDLREWCYRKLVEADNADSIFAGQPLAEAPAADGSAAQAA</sequence>
<name>A0A9X4ID27_9NEIS</name>
<accession>A0A9X4ID27</accession>